<organism evidence="2 3">
    <name type="scientific">Lunasporangiospora selenospora</name>
    <dbReference type="NCBI Taxonomy" id="979761"/>
    <lineage>
        <taxon>Eukaryota</taxon>
        <taxon>Fungi</taxon>
        <taxon>Fungi incertae sedis</taxon>
        <taxon>Mucoromycota</taxon>
        <taxon>Mortierellomycotina</taxon>
        <taxon>Mortierellomycetes</taxon>
        <taxon>Mortierellales</taxon>
        <taxon>Mortierellaceae</taxon>
        <taxon>Lunasporangiospora</taxon>
    </lineage>
</organism>
<feature type="compositionally biased region" description="Basic residues" evidence="1">
    <location>
        <begin position="250"/>
        <end position="259"/>
    </location>
</feature>
<evidence type="ECO:0000313" key="3">
    <source>
        <dbReference type="Proteomes" id="UP000780801"/>
    </source>
</evidence>
<feature type="region of interest" description="Disordered" evidence="1">
    <location>
        <begin position="124"/>
        <end position="156"/>
    </location>
</feature>
<sequence length="259" mass="25338">MGSTSSMVGSGGASSIASKHTSLNGFSTPGALSQFIHPGPASPALQNGLSNNHYSGGGSNSISSNGGSISSSSFFKTHQKHASHHHSTASASGSLYSSPTVMSASVNAFNSGLGNPTSLTLNGASSHNRFGGGGGVMTSSTAGHNNSSGGIGSSDKDYDLEAALRASLKDMEAHGGAGGGSSGSSGPGSGVTSSSIRTPNNGSSLSFQHSAPSSSGSTNHGQSNASLGPQKQPVTQLGPKGMNSSSHLGVHVRGRGARR</sequence>
<feature type="region of interest" description="Disordered" evidence="1">
    <location>
        <begin position="1"/>
        <end position="20"/>
    </location>
</feature>
<feature type="compositionally biased region" description="Low complexity" evidence="1">
    <location>
        <begin position="47"/>
        <end position="73"/>
    </location>
</feature>
<feature type="compositionally biased region" description="Low complexity" evidence="1">
    <location>
        <begin position="1"/>
        <end position="18"/>
    </location>
</feature>
<protein>
    <submittedName>
        <fullName evidence="2">Uncharacterized protein</fullName>
    </submittedName>
</protein>
<keyword evidence="3" id="KW-1185">Reference proteome</keyword>
<feature type="region of interest" description="Disordered" evidence="1">
    <location>
        <begin position="28"/>
        <end position="96"/>
    </location>
</feature>
<feature type="compositionally biased region" description="Basic residues" evidence="1">
    <location>
        <begin position="77"/>
        <end position="87"/>
    </location>
</feature>
<proteinExistence type="predicted"/>
<feature type="compositionally biased region" description="Polar residues" evidence="1">
    <location>
        <begin position="196"/>
        <end position="235"/>
    </location>
</feature>
<gene>
    <name evidence="2" type="ORF">BGW38_009272</name>
</gene>
<feature type="compositionally biased region" description="Gly residues" evidence="1">
    <location>
        <begin position="175"/>
        <end position="189"/>
    </location>
</feature>
<feature type="non-terminal residue" evidence="2">
    <location>
        <position position="259"/>
    </location>
</feature>
<reference evidence="2" key="1">
    <citation type="journal article" date="2020" name="Fungal Divers.">
        <title>Resolving the Mortierellaceae phylogeny through synthesis of multi-gene phylogenetics and phylogenomics.</title>
        <authorList>
            <person name="Vandepol N."/>
            <person name="Liber J."/>
            <person name="Desiro A."/>
            <person name="Na H."/>
            <person name="Kennedy M."/>
            <person name="Barry K."/>
            <person name="Grigoriev I.V."/>
            <person name="Miller A.N."/>
            <person name="O'Donnell K."/>
            <person name="Stajich J.E."/>
            <person name="Bonito G."/>
        </authorList>
    </citation>
    <scope>NUCLEOTIDE SEQUENCE</scope>
    <source>
        <strain evidence="2">KOD1015</strain>
    </source>
</reference>
<dbReference type="AlphaFoldDB" id="A0A9P6K8Q1"/>
<name>A0A9P6K8Q1_9FUNG</name>
<accession>A0A9P6K8Q1</accession>
<dbReference type="EMBL" id="JAABOA010006737">
    <property type="protein sequence ID" value="KAF9555123.1"/>
    <property type="molecule type" value="Genomic_DNA"/>
</dbReference>
<comment type="caution">
    <text evidence="2">The sequence shown here is derived from an EMBL/GenBank/DDBJ whole genome shotgun (WGS) entry which is preliminary data.</text>
</comment>
<evidence type="ECO:0000256" key="1">
    <source>
        <dbReference type="SAM" id="MobiDB-lite"/>
    </source>
</evidence>
<evidence type="ECO:0000313" key="2">
    <source>
        <dbReference type="EMBL" id="KAF9555123.1"/>
    </source>
</evidence>
<feature type="region of interest" description="Disordered" evidence="1">
    <location>
        <begin position="172"/>
        <end position="259"/>
    </location>
</feature>
<dbReference type="Proteomes" id="UP000780801">
    <property type="component" value="Unassembled WGS sequence"/>
</dbReference>